<dbReference type="EnsemblMetazoa" id="GPAI034446-RA">
    <property type="protein sequence ID" value="GPAI034446-PA"/>
    <property type="gene ID" value="GPAI034446"/>
</dbReference>
<accession>A0A1B0A4S3</accession>
<sequence length="163" mass="19067">MSKTWTFEVLDIEYLTANEDLVKINLKAEHINRTTLGISGTLDLSYEFSEDTMIEMLMFRSASGNADSYQLLPYRIPRMQIHDFFDRFYDKMFKDAGPCTNFPVIETKARDYQFRKAIYFNRCIFNNDHMPNYLPGGYYKAKVVISGEADWSLTVLFQVESTL</sequence>
<dbReference type="AlphaFoldDB" id="A0A1B0A4S3"/>
<dbReference type="VEuPathDB" id="VectorBase:GPAI034446"/>
<keyword evidence="2" id="KW-1185">Reference proteome</keyword>
<dbReference type="PANTHER" id="PTHR21112">
    <property type="entry name" value="CHEMOSENSORY PROTEIN A 29A-RELATED"/>
    <property type="match status" value="1"/>
</dbReference>
<reference evidence="2" key="1">
    <citation type="submission" date="2014-03" db="EMBL/GenBank/DDBJ databases">
        <authorList>
            <person name="Aksoy S."/>
            <person name="Warren W."/>
            <person name="Wilson R.K."/>
        </authorList>
    </citation>
    <scope>NUCLEOTIDE SEQUENCE [LARGE SCALE GENOMIC DNA]</scope>
    <source>
        <strain evidence="2">IAEA</strain>
    </source>
</reference>
<proteinExistence type="predicted"/>
<evidence type="ECO:0000313" key="2">
    <source>
        <dbReference type="Proteomes" id="UP000092445"/>
    </source>
</evidence>
<dbReference type="Proteomes" id="UP000092445">
    <property type="component" value="Unassembled WGS sequence"/>
</dbReference>
<reference evidence="1" key="2">
    <citation type="submission" date="2020-05" db="UniProtKB">
        <authorList>
            <consortium name="EnsemblMetazoa"/>
        </authorList>
    </citation>
    <scope>IDENTIFICATION</scope>
    <source>
        <strain evidence="1">IAEA</strain>
    </source>
</reference>
<name>A0A1B0A4S3_GLOPL</name>
<evidence type="ECO:0000313" key="1">
    <source>
        <dbReference type="EnsemblMetazoa" id="GPAI034446-PA"/>
    </source>
</evidence>
<protein>
    <submittedName>
        <fullName evidence="1">Uncharacterized protein</fullName>
    </submittedName>
</protein>
<dbReference type="PANTHER" id="PTHR21112:SF0">
    <property type="entry name" value="CHEMOSENSORY PROTEIN A 29A-RELATED"/>
    <property type="match status" value="1"/>
</dbReference>
<organism evidence="1 2">
    <name type="scientific">Glossina pallidipes</name>
    <name type="common">Tsetse fly</name>
    <dbReference type="NCBI Taxonomy" id="7398"/>
    <lineage>
        <taxon>Eukaryota</taxon>
        <taxon>Metazoa</taxon>
        <taxon>Ecdysozoa</taxon>
        <taxon>Arthropoda</taxon>
        <taxon>Hexapoda</taxon>
        <taxon>Insecta</taxon>
        <taxon>Pterygota</taxon>
        <taxon>Neoptera</taxon>
        <taxon>Endopterygota</taxon>
        <taxon>Diptera</taxon>
        <taxon>Brachycera</taxon>
        <taxon>Muscomorpha</taxon>
        <taxon>Hippoboscoidea</taxon>
        <taxon>Glossinidae</taxon>
        <taxon>Glossina</taxon>
    </lineage>
</organism>